<evidence type="ECO:0000256" key="3">
    <source>
        <dbReference type="ARBA" id="ARBA00023134"/>
    </source>
</evidence>
<dbReference type="Pfam" id="PF04548">
    <property type="entry name" value="AIG1"/>
    <property type="match status" value="1"/>
</dbReference>
<reference evidence="5" key="3">
    <citation type="submission" date="2025-09" db="UniProtKB">
        <authorList>
            <consortium name="Ensembl"/>
        </authorList>
    </citation>
    <scope>IDENTIFICATION</scope>
</reference>
<dbReference type="STRING" id="244447.ENSCSEP00000001807"/>
<evidence type="ECO:0000313" key="6">
    <source>
        <dbReference type="Proteomes" id="UP000265120"/>
    </source>
</evidence>
<dbReference type="InterPro" id="IPR027417">
    <property type="entry name" value="P-loop_NTPase"/>
</dbReference>
<dbReference type="PANTHER" id="PTHR10903">
    <property type="entry name" value="GTPASE, IMAP FAMILY MEMBER-RELATED"/>
    <property type="match status" value="1"/>
</dbReference>
<feature type="domain" description="AIG1-type G" evidence="4">
    <location>
        <begin position="13"/>
        <end position="213"/>
    </location>
</feature>
<dbReference type="OMA" id="SHEMFRE"/>
<dbReference type="InterPro" id="IPR045058">
    <property type="entry name" value="GIMA/IAN/Toc"/>
</dbReference>
<evidence type="ECO:0000313" key="5">
    <source>
        <dbReference type="Ensembl" id="ENSCSEP00000001807.1"/>
    </source>
</evidence>
<accession>A0A3P8UHD2</accession>
<dbReference type="Proteomes" id="UP000265120">
    <property type="component" value="Chromosome 13"/>
</dbReference>
<dbReference type="Ensembl" id="ENSCSET00000001839.1">
    <property type="protein sequence ID" value="ENSCSEP00000001807.1"/>
    <property type="gene ID" value="ENSCSEG00000001229.1"/>
</dbReference>
<dbReference type="PROSITE" id="PS51720">
    <property type="entry name" value="G_AIG1"/>
    <property type="match status" value="1"/>
</dbReference>
<evidence type="ECO:0000256" key="1">
    <source>
        <dbReference type="ARBA" id="ARBA00008535"/>
    </source>
</evidence>
<keyword evidence="6" id="KW-1185">Reference proteome</keyword>
<dbReference type="FunCoup" id="A0A3P8UHD2">
    <property type="interactions" value="4"/>
</dbReference>
<evidence type="ECO:0000259" key="4">
    <source>
        <dbReference type="PROSITE" id="PS51720"/>
    </source>
</evidence>
<dbReference type="AlphaFoldDB" id="A0A3P8UHD2"/>
<dbReference type="FunFam" id="3.40.50.300:FF:000366">
    <property type="entry name" value="GTPase, IMAP family member 2"/>
    <property type="match status" value="1"/>
</dbReference>
<comment type="similarity">
    <text evidence="1">Belongs to the TRAFAC class TrmE-Era-EngA-EngB-Septin-like GTPase superfamily. AIG1/Toc34/Toc159-like paraseptin GTPase family. IAN subfamily.</text>
</comment>
<dbReference type="CDD" id="cd01852">
    <property type="entry name" value="AIG1"/>
    <property type="match status" value="1"/>
</dbReference>
<dbReference type="SUPFAM" id="SSF52540">
    <property type="entry name" value="P-loop containing nucleoside triphosphate hydrolases"/>
    <property type="match status" value="1"/>
</dbReference>
<dbReference type="PANTHER" id="PTHR10903:SF186">
    <property type="entry name" value="GTPASE IMAP FAMILY MEMBER 4-LIKE-RELATED"/>
    <property type="match status" value="1"/>
</dbReference>
<keyword evidence="3" id="KW-0342">GTP-binding</keyword>
<reference evidence="5 6" key="1">
    <citation type="journal article" date="2014" name="Nat. Genet.">
        <title>Whole-genome sequence of a flatfish provides insights into ZW sex chromosome evolution and adaptation to a benthic lifestyle.</title>
        <authorList>
            <person name="Chen S."/>
            <person name="Zhang G."/>
            <person name="Shao C."/>
            <person name="Huang Q."/>
            <person name="Liu G."/>
            <person name="Zhang P."/>
            <person name="Song W."/>
            <person name="An N."/>
            <person name="Chalopin D."/>
            <person name="Volff J.N."/>
            <person name="Hong Y."/>
            <person name="Li Q."/>
            <person name="Sha Z."/>
            <person name="Zhou H."/>
            <person name="Xie M."/>
            <person name="Yu Q."/>
            <person name="Liu Y."/>
            <person name="Xiang H."/>
            <person name="Wang N."/>
            <person name="Wu K."/>
            <person name="Yang C."/>
            <person name="Zhou Q."/>
            <person name="Liao X."/>
            <person name="Yang L."/>
            <person name="Hu Q."/>
            <person name="Zhang J."/>
            <person name="Meng L."/>
            <person name="Jin L."/>
            <person name="Tian Y."/>
            <person name="Lian J."/>
            <person name="Yang J."/>
            <person name="Miao G."/>
            <person name="Liu S."/>
            <person name="Liang Z."/>
            <person name="Yan F."/>
            <person name="Li Y."/>
            <person name="Sun B."/>
            <person name="Zhang H."/>
            <person name="Zhang J."/>
            <person name="Zhu Y."/>
            <person name="Du M."/>
            <person name="Zhao Y."/>
            <person name="Schartl M."/>
            <person name="Tang Q."/>
            <person name="Wang J."/>
        </authorList>
    </citation>
    <scope>NUCLEOTIDE SEQUENCE</scope>
</reference>
<dbReference type="GO" id="GO:0005525">
    <property type="term" value="F:GTP binding"/>
    <property type="evidence" value="ECO:0007669"/>
    <property type="project" value="UniProtKB-KW"/>
</dbReference>
<dbReference type="InterPro" id="IPR006703">
    <property type="entry name" value="G_AIG1"/>
</dbReference>
<dbReference type="GeneTree" id="ENSGT01120000271858"/>
<sequence>MSASKYQTLVPEEPELRIVLVGKTGVGKSESGNIILGEKVFDSKISFSSVTQNCEKKTGEFGGFKLTVVDTPGLYDTKKKKEDVVKEIGRCISFSAPGPHVFLVVIQANRFTEEEQQTVKILQKMFGEDANNYMMVLFTHGDVVRGSGVSIQDLINGSEPVKKFVRQCKGGYHLFDNTSQDMIQVSELVRKINTMVQNNGGTFYTHTMFEEAERAIEEEKKRLMEQNPNMSSSEARSRAERDNPFIRVLRRGGVGLFVGATSGAGLGAGVGAIFGGVGAVPGAAVGAVGGAAAGAPGAAVGGVVGAVGGAAAGVFSVIMEEKCVLQ</sequence>
<organism evidence="5 6">
    <name type="scientific">Cynoglossus semilaevis</name>
    <name type="common">Tongue sole</name>
    <dbReference type="NCBI Taxonomy" id="244447"/>
    <lineage>
        <taxon>Eukaryota</taxon>
        <taxon>Metazoa</taxon>
        <taxon>Chordata</taxon>
        <taxon>Craniata</taxon>
        <taxon>Vertebrata</taxon>
        <taxon>Euteleostomi</taxon>
        <taxon>Actinopterygii</taxon>
        <taxon>Neopterygii</taxon>
        <taxon>Teleostei</taxon>
        <taxon>Neoteleostei</taxon>
        <taxon>Acanthomorphata</taxon>
        <taxon>Carangaria</taxon>
        <taxon>Pleuronectiformes</taxon>
        <taxon>Pleuronectoidei</taxon>
        <taxon>Cynoglossidae</taxon>
        <taxon>Cynoglossinae</taxon>
        <taxon>Cynoglossus</taxon>
    </lineage>
</organism>
<name>A0A3P8UHD2_CYNSE</name>
<keyword evidence="2" id="KW-0547">Nucleotide-binding</keyword>
<evidence type="ECO:0000256" key="2">
    <source>
        <dbReference type="ARBA" id="ARBA00022741"/>
    </source>
</evidence>
<reference evidence="5" key="2">
    <citation type="submission" date="2025-08" db="UniProtKB">
        <authorList>
            <consortium name="Ensembl"/>
        </authorList>
    </citation>
    <scope>IDENTIFICATION</scope>
</reference>
<dbReference type="Gene3D" id="3.40.50.300">
    <property type="entry name" value="P-loop containing nucleotide triphosphate hydrolases"/>
    <property type="match status" value="1"/>
</dbReference>
<proteinExistence type="inferred from homology"/>
<dbReference type="InParanoid" id="A0A3P8UHD2"/>
<protein>
    <recommendedName>
        <fullName evidence="4">AIG1-type G domain-containing protein</fullName>
    </recommendedName>
</protein>